<evidence type="ECO:0000313" key="2">
    <source>
        <dbReference type="Proteomes" id="UP001164286"/>
    </source>
</evidence>
<proteinExistence type="predicted"/>
<dbReference type="GeneID" id="77732667"/>
<keyword evidence="2" id="KW-1185">Reference proteome</keyword>
<organism evidence="1 2">
    <name type="scientific">Dioszegia hungarica</name>
    <dbReference type="NCBI Taxonomy" id="4972"/>
    <lineage>
        <taxon>Eukaryota</taxon>
        <taxon>Fungi</taxon>
        <taxon>Dikarya</taxon>
        <taxon>Basidiomycota</taxon>
        <taxon>Agaricomycotina</taxon>
        <taxon>Tremellomycetes</taxon>
        <taxon>Tremellales</taxon>
        <taxon>Bulleribasidiaceae</taxon>
        <taxon>Dioszegia</taxon>
    </lineage>
</organism>
<evidence type="ECO:0000313" key="1">
    <source>
        <dbReference type="EMBL" id="KAI9636810.1"/>
    </source>
</evidence>
<reference evidence="1" key="1">
    <citation type="journal article" date="2022" name="G3 (Bethesda)">
        <title>High quality genome of the basidiomycete yeast Dioszegia hungarica PDD-24b-2 isolated from cloud water.</title>
        <authorList>
            <person name="Jarrige D."/>
            <person name="Haridas S."/>
            <person name="Bleykasten-Grosshans C."/>
            <person name="Joly M."/>
            <person name="Nadalig T."/>
            <person name="Sancelme M."/>
            <person name="Vuilleumier S."/>
            <person name="Grigoriev I.V."/>
            <person name="Amato P."/>
            <person name="Bringel F."/>
        </authorList>
    </citation>
    <scope>NUCLEOTIDE SEQUENCE</scope>
    <source>
        <strain evidence="1">PDD-24b-2</strain>
    </source>
</reference>
<sequence length="555" mass="62685">MPRDHVTAAREELLTTHIMRFIGNLSSAFESEDFRNKTHEEKDEYFRGCANDPVLEQRLKELDRLEEENRNGLVDEDIEQKDLRKYELAQAAKNLFSPIEPDPSDPPAPGSFDALGPEIWARVLSFLVPPTPKPLSGVTKREYAYLANHPDAGLKGMYKDMPEEGEAGTTSRRDIRARELAVLMRTSIAFNFQAARHLYRDVITDNLPGLTYNIDYPSAHSQIESKNQLLRRIRTLRLEYGQKEDDTNYVELMESSLRFSFLGELNPAVDTIQQGTNEAVRISHCLADMQGGKVRFPALTHLAMCSVFGGHESLWDGVTYPESGFVFHGGDGTQPSIADLVTMCRQSIMLIFRASPLVHYCQRSYTGPLSLPAVFDWDDAFPASRGKKHPSSRHLGKLPRADFLPAATIPLFTMHLRTASVNNVGASPIHSTRWLLELPDRKQYTTNALVDNYIYTLEEYTEEVRKAGFDNFTFNIEAFISSYRYTPIRAKSKSSAKTVLRCDRSDEGAKLDMIHKHVVKGHREGGLPDVNGITSWRASTESPRCEACGWEFEEA</sequence>
<comment type="caution">
    <text evidence="1">The sequence shown here is derived from an EMBL/GenBank/DDBJ whole genome shotgun (WGS) entry which is preliminary data.</text>
</comment>
<dbReference type="AlphaFoldDB" id="A0AA38LV46"/>
<accession>A0AA38LV46</accession>
<name>A0AA38LV46_9TREE</name>
<gene>
    <name evidence="1" type="ORF">MKK02DRAFT_45517</name>
</gene>
<dbReference type="RefSeq" id="XP_052946587.1">
    <property type="nucleotide sequence ID" value="XM_053093462.1"/>
</dbReference>
<dbReference type="Proteomes" id="UP001164286">
    <property type="component" value="Unassembled WGS sequence"/>
</dbReference>
<dbReference type="EMBL" id="JAKWFO010000005">
    <property type="protein sequence ID" value="KAI9636810.1"/>
    <property type="molecule type" value="Genomic_DNA"/>
</dbReference>
<protein>
    <submittedName>
        <fullName evidence="1">Uncharacterized protein</fullName>
    </submittedName>
</protein>